<name>A0A3L8A794_9BACE</name>
<proteinExistence type="predicted"/>
<reference evidence="1 2" key="1">
    <citation type="submission" date="2018-09" db="EMBL/GenBank/DDBJ databases">
        <title>Murine metabolic-syndrome-specific gut microbial biobank.</title>
        <authorList>
            <person name="Liu C."/>
        </authorList>
    </citation>
    <scope>NUCLEOTIDE SEQUENCE [LARGE SCALE GENOMIC DNA]</scope>
    <source>
        <strain evidence="1 2">0.1X-D8-26</strain>
    </source>
</reference>
<protein>
    <submittedName>
        <fullName evidence="1">Uncharacterized protein</fullName>
    </submittedName>
</protein>
<comment type="caution">
    <text evidence="1">The sequence shown here is derived from an EMBL/GenBank/DDBJ whole genome shotgun (WGS) entry which is preliminary data.</text>
</comment>
<accession>A0A3L8A794</accession>
<dbReference type="EMBL" id="RAZM01000073">
    <property type="protein sequence ID" value="RLT78942.1"/>
    <property type="molecule type" value="Genomic_DNA"/>
</dbReference>
<sequence length="96" mass="10989">MAQALSGFQWNRSSRWIHTIGLTDIPNELLYSQTNPTGGGFLCPQRHSKVYFQLPECFRVTENPSTAVGRIILRSRIISRFLNQRLNNGQAIKLKE</sequence>
<dbReference type="AlphaFoldDB" id="A0A3L8A794"/>
<evidence type="ECO:0000313" key="2">
    <source>
        <dbReference type="Proteomes" id="UP000267159"/>
    </source>
</evidence>
<organism evidence="1 2">
    <name type="scientific">Bacteroides acidifaciens</name>
    <dbReference type="NCBI Taxonomy" id="85831"/>
    <lineage>
        <taxon>Bacteria</taxon>
        <taxon>Pseudomonadati</taxon>
        <taxon>Bacteroidota</taxon>
        <taxon>Bacteroidia</taxon>
        <taxon>Bacteroidales</taxon>
        <taxon>Bacteroidaceae</taxon>
        <taxon>Bacteroides</taxon>
    </lineage>
</organism>
<dbReference type="Proteomes" id="UP000267159">
    <property type="component" value="Unassembled WGS sequence"/>
</dbReference>
<evidence type="ECO:0000313" key="1">
    <source>
        <dbReference type="EMBL" id="RLT78942.1"/>
    </source>
</evidence>
<gene>
    <name evidence="1" type="ORF">D7Y07_16315</name>
</gene>